<dbReference type="EMBL" id="JAARZT010000020">
    <property type="protein sequence ID" value="MBC2293723.1"/>
    <property type="molecule type" value="Genomic_DNA"/>
</dbReference>
<dbReference type="RefSeq" id="WP_185629497.1">
    <property type="nucleotide sequence ID" value="NZ_JAARZT010000020.1"/>
</dbReference>
<name>A0A842G9W4_9LIST</name>
<evidence type="ECO:0000313" key="2">
    <source>
        <dbReference type="Proteomes" id="UP000543005"/>
    </source>
</evidence>
<organism evidence="1 2">
    <name type="scientific">Listeria booriae</name>
    <dbReference type="NCBI Taxonomy" id="1552123"/>
    <lineage>
        <taxon>Bacteria</taxon>
        <taxon>Bacillati</taxon>
        <taxon>Bacillota</taxon>
        <taxon>Bacilli</taxon>
        <taxon>Bacillales</taxon>
        <taxon>Listeriaceae</taxon>
        <taxon>Listeria</taxon>
    </lineage>
</organism>
<dbReference type="Proteomes" id="UP000543005">
    <property type="component" value="Unassembled WGS sequence"/>
</dbReference>
<gene>
    <name evidence="1" type="ORF">HCC36_10835</name>
</gene>
<comment type="caution">
    <text evidence="1">The sequence shown here is derived from an EMBL/GenBank/DDBJ whole genome shotgun (WGS) entry which is preliminary data.</text>
</comment>
<evidence type="ECO:0000313" key="1">
    <source>
        <dbReference type="EMBL" id="MBC2293723.1"/>
    </source>
</evidence>
<proteinExistence type="predicted"/>
<sequence>MKNIEEVKFEDAKALVHQLQDIAIFNKNIKVIAIVTNIVDEKNSPTITTINGDKESLIQLYAHLTVDLTSRLFEDHTCPCIPETIEEAAQKGISMGIQEVLKKKASE</sequence>
<dbReference type="AlphaFoldDB" id="A0A842G9W4"/>
<protein>
    <submittedName>
        <fullName evidence="1">Uncharacterized protein</fullName>
    </submittedName>
</protein>
<reference evidence="1 2" key="1">
    <citation type="submission" date="2020-03" db="EMBL/GenBank/DDBJ databases">
        <title>Soil Listeria distribution.</title>
        <authorList>
            <person name="Liao J."/>
            <person name="Wiedmann M."/>
        </authorList>
    </citation>
    <scope>NUCLEOTIDE SEQUENCE [LARGE SCALE GENOMIC DNA]</scope>
    <source>
        <strain evidence="1 2">FSL L7-0051</strain>
    </source>
</reference>
<accession>A0A842G9W4</accession>